<sequence length="335" mass="36473">MPLTDVTVKIDLLKPSGLVGLGKVLILAKKTGESTIKNYSEITKVLTDFPKETNAYKKAAAVLGQENRPKEIAIATYDPDGMEVTTAEDAITKYYDKDWFFVVTADAELADQLKVADFVEGKAFKMYAVQTTDPESRNAFKAKAYDYVVNFYHPNDGEEADAALVGELGSQEVGSITWKFKRLAGLTPIDIDSSELKAIHEDGAIAYVTKAGLPQTSEGIVVSGEYIDVMHSKSWIKVNIETSIQTAFANNPKIPFDSDGISLMNGQVTTVLEQGFSQGMIAKNEEGEAIYNVNTLSRSEVSPADRASRIYNGLSFSFELAGAIHEANITGEILV</sequence>
<reference evidence="1 2" key="1">
    <citation type="submission" date="2020-12" db="EMBL/GenBank/DDBJ databases">
        <title>Taxonomic evaluation of the Bacillus sporothermodurans group of bacteria based on whole genome sequences.</title>
        <authorList>
            <person name="Fiedler G."/>
            <person name="Herbstmann A.-D."/>
            <person name="Doll E."/>
            <person name="Wenning M."/>
            <person name="Brinks E."/>
            <person name="Kabisch J."/>
            <person name="Breitenwieser F."/>
            <person name="Lappann M."/>
            <person name="Boehnlein C."/>
            <person name="Franz C."/>
        </authorList>
    </citation>
    <scope>NUCLEOTIDE SEQUENCE [LARGE SCALE GENOMIC DNA]</scope>
    <source>
        <strain evidence="1 2">DSM 10599</strain>
    </source>
</reference>
<proteinExistence type="predicted"/>
<dbReference type="RefSeq" id="WP_107958046.1">
    <property type="nucleotide sequence ID" value="NZ_CP066701.1"/>
</dbReference>
<evidence type="ECO:0000313" key="1">
    <source>
        <dbReference type="EMBL" id="QQX25956.1"/>
    </source>
</evidence>
<dbReference type="Proteomes" id="UP000595512">
    <property type="component" value="Chromosome"/>
</dbReference>
<dbReference type="Pfam" id="PF11863">
    <property type="entry name" value="DUF3383"/>
    <property type="match status" value="1"/>
</dbReference>
<name>A0AB37HM11_9BACI</name>
<dbReference type="EMBL" id="CP066701">
    <property type="protein sequence ID" value="QQX25956.1"/>
    <property type="molecule type" value="Genomic_DNA"/>
</dbReference>
<organism evidence="1 2">
    <name type="scientific">Heyndrickxia sporothermodurans</name>
    <dbReference type="NCBI Taxonomy" id="46224"/>
    <lineage>
        <taxon>Bacteria</taxon>
        <taxon>Bacillati</taxon>
        <taxon>Bacillota</taxon>
        <taxon>Bacilli</taxon>
        <taxon>Bacillales</taxon>
        <taxon>Bacillaceae</taxon>
        <taxon>Heyndrickxia</taxon>
    </lineage>
</organism>
<gene>
    <name evidence="1" type="ORF">JGZ69_03140</name>
</gene>
<dbReference type="KEGG" id="hspo:JGZ69_03140"/>
<accession>A0AB37HM11</accession>
<evidence type="ECO:0000313" key="2">
    <source>
        <dbReference type="Proteomes" id="UP000595512"/>
    </source>
</evidence>
<dbReference type="AlphaFoldDB" id="A0AB37HM11"/>
<dbReference type="InterPro" id="IPR021808">
    <property type="entry name" value="DUF3383"/>
</dbReference>
<protein>
    <submittedName>
        <fullName evidence="1">DUF3383 family protein</fullName>
    </submittedName>
</protein>